<dbReference type="Proteomes" id="UP000178248">
    <property type="component" value="Unassembled WGS sequence"/>
</dbReference>
<accession>A0A1G2BQB0</accession>
<dbReference type="Pfam" id="PF02686">
    <property type="entry name" value="GatC"/>
    <property type="match status" value="1"/>
</dbReference>
<dbReference type="EMBL" id="MHKM01000023">
    <property type="protein sequence ID" value="OGY91313.1"/>
    <property type="molecule type" value="Genomic_DNA"/>
</dbReference>
<evidence type="ECO:0008006" key="3">
    <source>
        <dbReference type="Google" id="ProtNLM"/>
    </source>
</evidence>
<dbReference type="SUPFAM" id="SSF141000">
    <property type="entry name" value="Glu-tRNAGln amidotransferase C subunit"/>
    <property type="match status" value="1"/>
</dbReference>
<proteinExistence type="predicted"/>
<dbReference type="AlphaFoldDB" id="A0A1G2BQB0"/>
<organism evidence="1 2">
    <name type="scientific">Candidatus Komeilibacteria bacterium RIFCSPLOWO2_01_FULL_52_15</name>
    <dbReference type="NCBI Taxonomy" id="1798551"/>
    <lineage>
        <taxon>Bacteria</taxon>
        <taxon>Candidatus Komeiliibacteriota</taxon>
    </lineage>
</organism>
<dbReference type="InterPro" id="IPR003837">
    <property type="entry name" value="GatC"/>
</dbReference>
<comment type="caution">
    <text evidence="1">The sequence shown here is derived from an EMBL/GenBank/DDBJ whole genome shotgun (WGS) entry which is preliminary data.</text>
</comment>
<dbReference type="STRING" id="1798551.A3B30_03925"/>
<evidence type="ECO:0000313" key="1">
    <source>
        <dbReference type="EMBL" id="OGY91313.1"/>
    </source>
</evidence>
<protein>
    <recommendedName>
        <fullName evidence="3">Aspartyl/glutamyl-tRNA(Asn/Gln) amidotransferase subunit C</fullName>
    </recommendedName>
</protein>
<name>A0A1G2BQB0_9BACT</name>
<gene>
    <name evidence="1" type="ORF">A3B30_03925</name>
</gene>
<dbReference type="Gene3D" id="1.10.20.60">
    <property type="entry name" value="Glu-tRNAGln amidotransferase C subunit, N-terminal domain"/>
    <property type="match status" value="1"/>
</dbReference>
<dbReference type="GO" id="GO:0006450">
    <property type="term" value="P:regulation of translational fidelity"/>
    <property type="evidence" value="ECO:0007669"/>
    <property type="project" value="InterPro"/>
</dbReference>
<sequence length="107" mass="11794">MKQISLVEVDKIAALAKVSLTPEERSAMVAELGSILAYIGRLGEAVTTDVEPFVFDSTPLADTRSDRAQSFSAQEPLLFPERMREGLLATKKVFNERKKGNARSEHS</sequence>
<reference evidence="1 2" key="1">
    <citation type="journal article" date="2016" name="Nat. Commun.">
        <title>Thousands of microbial genomes shed light on interconnected biogeochemical processes in an aquifer system.</title>
        <authorList>
            <person name="Anantharaman K."/>
            <person name="Brown C.T."/>
            <person name="Hug L.A."/>
            <person name="Sharon I."/>
            <person name="Castelle C.J."/>
            <person name="Probst A.J."/>
            <person name="Thomas B.C."/>
            <person name="Singh A."/>
            <person name="Wilkins M.J."/>
            <person name="Karaoz U."/>
            <person name="Brodie E.L."/>
            <person name="Williams K.H."/>
            <person name="Hubbard S.S."/>
            <person name="Banfield J.F."/>
        </authorList>
    </citation>
    <scope>NUCLEOTIDE SEQUENCE [LARGE SCALE GENOMIC DNA]</scope>
</reference>
<dbReference type="InterPro" id="IPR036113">
    <property type="entry name" value="Asp/Glu-ADT_sf_sub_c"/>
</dbReference>
<evidence type="ECO:0000313" key="2">
    <source>
        <dbReference type="Proteomes" id="UP000178248"/>
    </source>
</evidence>